<dbReference type="RefSeq" id="XP_054858639.1">
    <property type="nucleotide sequence ID" value="XM_055002664.1"/>
</dbReference>
<dbReference type="Pfam" id="PF21030">
    <property type="entry name" value="WDR93"/>
    <property type="match status" value="1"/>
</dbReference>
<dbReference type="PANTHER" id="PTHR12219">
    <property type="entry name" value="NADH-UBIQUINONE OXIDOREDUCTASE"/>
    <property type="match status" value="1"/>
</dbReference>
<reference evidence="2" key="1">
    <citation type="submission" date="2025-08" db="UniProtKB">
        <authorList>
            <consortium name="RefSeq"/>
        </authorList>
    </citation>
    <scope>IDENTIFICATION</scope>
    <source>
        <tissue evidence="2">Blood</tissue>
    </source>
</reference>
<dbReference type="KEGG" id="emc:129345480"/>
<dbReference type="CTD" id="56964"/>
<dbReference type="Proteomes" id="UP001190640">
    <property type="component" value="Chromosome 18"/>
</dbReference>
<dbReference type="InterPro" id="IPR049547">
    <property type="entry name" value="WDR93_beta-prop"/>
</dbReference>
<proteinExistence type="predicted"/>
<organism evidence="1 2">
    <name type="scientific">Eublepharis macularius</name>
    <name type="common">Leopard gecko</name>
    <name type="synonym">Cyrtodactylus macularius</name>
    <dbReference type="NCBI Taxonomy" id="481883"/>
    <lineage>
        <taxon>Eukaryota</taxon>
        <taxon>Metazoa</taxon>
        <taxon>Chordata</taxon>
        <taxon>Craniata</taxon>
        <taxon>Vertebrata</taxon>
        <taxon>Euteleostomi</taxon>
        <taxon>Lepidosauria</taxon>
        <taxon>Squamata</taxon>
        <taxon>Bifurcata</taxon>
        <taxon>Gekkota</taxon>
        <taxon>Eublepharidae</taxon>
        <taxon>Eublepharinae</taxon>
        <taxon>Eublepharis</taxon>
    </lineage>
</organism>
<protein>
    <submittedName>
        <fullName evidence="2">WD repeat-containing protein 93</fullName>
    </submittedName>
</protein>
<accession>A0AA97KPT2</accession>
<sequence length="681" mass="76816">MPFYLRKQPLEIPPPTEKEWIKKDEEEPLYLKDPDQIIDYLPQPFRMISKLVTVLFEQAWEIIEEREQRQVTKKQHPPPVRFQPSAEFQVVGRANCLAATREYIFIGLSTGLSVFGLATGEKLCAWETAKLEICTLRASDLGNNSHVLGTVDEMGFARLFYFSKDNLLHVKAINEVEDLSKRNACVDLELSHGGDYAGFLLQGSSETWLEIYRLPKDSWQKETEHVQTVLNSTPAFFKDRRLSPANIQKNVDFRSMDTLGESAEEQLLTRDCKMSPPALLMKVRSPKPLAGSAFKNPYEALMKSDDGTVVGLGQNHMIRDCHWERQEAVFNSVFRQYLVLENELESKEEKLSQAMFHFHGSGRTLPVGMESKTEPDTPVALSVHWNTSHNLCFYLLSRPPKEKVDSDLKPDVVWPCAAPIVLSAVTPCSSYLAFACEDGVITVWDKTIGFPLLVTMLPNGYVIRSIRFMPLPGHKTLSPRKVSPRAQVQLLVLCTDGSVHLITSEGKEFSTKLLVYKPEDPNQTTSAVATVPSLTNAVLTCSWDGTVSLTDTETEATVCHFITPSPWKVATPWQPIFAVDTDGRYLILQGDEQSGNIKIETGSHRSTIFLFDLMSCSFVKTSLQEDECSPDSLEHLPWDKRCDLFLKNSLQRLSVISQQIPECWSQLQKYAATLEGESQEN</sequence>
<dbReference type="Gene3D" id="2.130.10.10">
    <property type="entry name" value="YVTN repeat-like/Quinoprotein amine dehydrogenase"/>
    <property type="match status" value="1"/>
</dbReference>
<dbReference type="InterPro" id="IPR015943">
    <property type="entry name" value="WD40/YVTN_repeat-like_dom_sf"/>
</dbReference>
<evidence type="ECO:0000313" key="1">
    <source>
        <dbReference type="Proteomes" id="UP001190640"/>
    </source>
</evidence>
<name>A0AA97KPT2_EUBMA</name>
<dbReference type="InterPro" id="IPR006885">
    <property type="entry name" value="NADH_UbQ_FeS_4_mit-like"/>
</dbReference>
<dbReference type="AlphaFoldDB" id="A0AA97KPT2"/>
<dbReference type="GO" id="GO:0022900">
    <property type="term" value="P:electron transport chain"/>
    <property type="evidence" value="ECO:0007669"/>
    <property type="project" value="InterPro"/>
</dbReference>
<keyword evidence="1" id="KW-1185">Reference proteome</keyword>
<gene>
    <name evidence="2" type="primary">WDR93</name>
</gene>
<dbReference type="SUPFAM" id="SSF50978">
    <property type="entry name" value="WD40 repeat-like"/>
    <property type="match status" value="1"/>
</dbReference>
<dbReference type="InterPro" id="IPR036322">
    <property type="entry name" value="WD40_repeat_dom_sf"/>
</dbReference>
<dbReference type="PANTHER" id="PTHR12219:SF17">
    <property type="entry name" value="WD REPEAT-CONTAINING PROTEIN 93"/>
    <property type="match status" value="1"/>
</dbReference>
<evidence type="ECO:0000313" key="2">
    <source>
        <dbReference type="RefSeq" id="XP_054858639.1"/>
    </source>
</evidence>
<dbReference type="GeneID" id="129345480"/>